<dbReference type="InterPro" id="IPR008910">
    <property type="entry name" value="MSC_TM_helix"/>
</dbReference>
<dbReference type="RefSeq" id="WP_121069189.1">
    <property type="nucleotide sequence ID" value="NZ_RBIQ01000013.1"/>
</dbReference>
<dbReference type="GO" id="GO:0016020">
    <property type="term" value="C:membrane"/>
    <property type="evidence" value="ECO:0007669"/>
    <property type="project" value="InterPro"/>
</dbReference>
<dbReference type="InterPro" id="IPR006685">
    <property type="entry name" value="MscS_channel_2nd"/>
</dbReference>
<dbReference type="OrthoDB" id="1493289at2"/>
<accession>A0A495DSH9</accession>
<dbReference type="Pfam" id="PF05552">
    <property type="entry name" value="MS_channel_1st_1"/>
    <property type="match status" value="2"/>
</dbReference>
<feature type="transmembrane region" description="Helical" evidence="1">
    <location>
        <begin position="116"/>
        <end position="136"/>
    </location>
</feature>
<dbReference type="InterPro" id="IPR023408">
    <property type="entry name" value="MscS_beta-dom_sf"/>
</dbReference>
<sequence>METFENLMSDSLSSIVKDIVSALPGIIGAVIVLVIGWICIKIVKIVLKKILKIANIDKLSKKVNDAKLFGDDSKVEVDLGKVILGFVKGILLLVFTIVAADVLGLSVISIEIANLLHYLPILLSAVVIFMIGMFAAKIIKKAITSVFDSMGVGGAKVISNIIYYIILIFVLVTSLNQAGIDTTIVTSNFTIVLGAFLLTVAIALGLGSREVVGDLLRTFYSRRIYEVGDKIKFKDIEGTVEAIDNVSMVLKTKKGKTVVPIRKVVESTVEVED</sequence>
<evidence type="ECO:0000313" key="4">
    <source>
        <dbReference type="Proteomes" id="UP000269412"/>
    </source>
</evidence>
<dbReference type="AlphaFoldDB" id="A0A495DSH9"/>
<keyword evidence="1 3" id="KW-0812">Transmembrane</keyword>
<gene>
    <name evidence="3" type="ORF">CLV91_3195</name>
</gene>
<keyword evidence="4" id="KW-1185">Reference proteome</keyword>
<reference evidence="3 4" key="1">
    <citation type="submission" date="2018-10" db="EMBL/GenBank/DDBJ databases">
        <title>Genomic Encyclopedia of Archaeal and Bacterial Type Strains, Phase II (KMG-II): from individual species to whole genera.</title>
        <authorList>
            <person name="Goeker M."/>
        </authorList>
    </citation>
    <scope>NUCLEOTIDE SEQUENCE [LARGE SCALE GENOMIC DNA]</scope>
    <source>
        <strain evidence="3 4">DSM 25230</strain>
    </source>
</reference>
<dbReference type="Pfam" id="PF00924">
    <property type="entry name" value="MS_channel_2nd"/>
    <property type="match status" value="1"/>
</dbReference>
<proteinExistence type="predicted"/>
<feature type="transmembrane region" description="Helical" evidence="1">
    <location>
        <begin position="157"/>
        <end position="175"/>
    </location>
</feature>
<feature type="transmembrane region" description="Helical" evidence="1">
    <location>
        <begin position="187"/>
        <end position="207"/>
    </location>
</feature>
<dbReference type="Proteomes" id="UP000269412">
    <property type="component" value="Unassembled WGS sequence"/>
</dbReference>
<protein>
    <submittedName>
        <fullName evidence="3">Putative transporter (Transmembrane protein)</fullName>
    </submittedName>
</protein>
<dbReference type="PANTHER" id="PTHR30221:SF1">
    <property type="entry name" value="SMALL-CONDUCTANCE MECHANOSENSITIVE CHANNEL"/>
    <property type="match status" value="1"/>
</dbReference>
<organism evidence="3 4">
    <name type="scientific">Maribacter vaceletii</name>
    <dbReference type="NCBI Taxonomy" id="1206816"/>
    <lineage>
        <taxon>Bacteria</taxon>
        <taxon>Pseudomonadati</taxon>
        <taxon>Bacteroidota</taxon>
        <taxon>Flavobacteriia</taxon>
        <taxon>Flavobacteriales</taxon>
        <taxon>Flavobacteriaceae</taxon>
        <taxon>Maribacter</taxon>
    </lineage>
</organism>
<feature type="domain" description="Mechanosensitive ion channel MscS" evidence="2">
    <location>
        <begin position="223"/>
        <end position="269"/>
    </location>
</feature>
<dbReference type="InterPro" id="IPR045275">
    <property type="entry name" value="MscS_archaea/bacteria_type"/>
</dbReference>
<feature type="transmembrane region" description="Helical" evidence="1">
    <location>
        <begin position="90"/>
        <end position="110"/>
    </location>
</feature>
<keyword evidence="1" id="KW-0472">Membrane</keyword>
<evidence type="ECO:0000259" key="2">
    <source>
        <dbReference type="Pfam" id="PF00924"/>
    </source>
</evidence>
<name>A0A495DSH9_9FLAO</name>
<dbReference type="PANTHER" id="PTHR30221">
    <property type="entry name" value="SMALL-CONDUCTANCE MECHANOSENSITIVE CHANNEL"/>
    <property type="match status" value="1"/>
</dbReference>
<comment type="caution">
    <text evidence="3">The sequence shown here is derived from an EMBL/GenBank/DDBJ whole genome shotgun (WGS) entry which is preliminary data.</text>
</comment>
<dbReference type="EMBL" id="RBIQ01000013">
    <property type="protein sequence ID" value="RKR06967.1"/>
    <property type="molecule type" value="Genomic_DNA"/>
</dbReference>
<dbReference type="GO" id="GO:0008381">
    <property type="term" value="F:mechanosensitive monoatomic ion channel activity"/>
    <property type="evidence" value="ECO:0007669"/>
    <property type="project" value="InterPro"/>
</dbReference>
<dbReference type="Gene3D" id="1.10.287.1260">
    <property type="match status" value="1"/>
</dbReference>
<keyword evidence="1" id="KW-1133">Transmembrane helix</keyword>
<evidence type="ECO:0000313" key="3">
    <source>
        <dbReference type="EMBL" id="RKR06967.1"/>
    </source>
</evidence>
<feature type="transmembrane region" description="Helical" evidence="1">
    <location>
        <begin position="20"/>
        <end position="43"/>
    </location>
</feature>
<dbReference type="Gene3D" id="2.30.30.60">
    <property type="match status" value="1"/>
</dbReference>
<evidence type="ECO:0000256" key="1">
    <source>
        <dbReference type="SAM" id="Phobius"/>
    </source>
</evidence>